<dbReference type="InterPro" id="IPR014752">
    <property type="entry name" value="Arrestin-like_C"/>
</dbReference>
<dbReference type="Pfam" id="PF02752">
    <property type="entry name" value="Arrestin_C"/>
    <property type="match status" value="1"/>
</dbReference>
<keyword evidence="5" id="KW-1185">Reference proteome</keyword>
<evidence type="ECO:0000256" key="1">
    <source>
        <dbReference type="ARBA" id="ARBA00005298"/>
    </source>
</evidence>
<accession>A0A9N9TN97</accession>
<protein>
    <recommendedName>
        <fullName evidence="3">Arrestin C-terminal-like domain-containing protein</fullName>
    </recommendedName>
</protein>
<dbReference type="SUPFAM" id="SSF81296">
    <property type="entry name" value="E set domains"/>
    <property type="match status" value="2"/>
</dbReference>
<dbReference type="OrthoDB" id="2333384at2759"/>
<keyword evidence="2" id="KW-0716">Sensory transduction</keyword>
<gene>
    <name evidence="4" type="ORF">PHYEVI_LOCUS7756</name>
</gene>
<dbReference type="GO" id="GO:0015031">
    <property type="term" value="P:protein transport"/>
    <property type="evidence" value="ECO:0007669"/>
    <property type="project" value="TreeGrafter"/>
</dbReference>
<dbReference type="InterPro" id="IPR050357">
    <property type="entry name" value="Arrestin_domain-protein"/>
</dbReference>
<reference evidence="4" key="1">
    <citation type="submission" date="2022-01" db="EMBL/GenBank/DDBJ databases">
        <authorList>
            <person name="King R."/>
        </authorList>
    </citation>
    <scope>NUCLEOTIDE SEQUENCE</scope>
</reference>
<dbReference type="InterPro" id="IPR014756">
    <property type="entry name" value="Ig_E-set"/>
</dbReference>
<dbReference type="InterPro" id="IPR011022">
    <property type="entry name" value="Arrestin_C-like"/>
</dbReference>
<evidence type="ECO:0000313" key="5">
    <source>
        <dbReference type="Proteomes" id="UP001153712"/>
    </source>
</evidence>
<evidence type="ECO:0000259" key="3">
    <source>
        <dbReference type="SMART" id="SM01017"/>
    </source>
</evidence>
<organism evidence="4 5">
    <name type="scientific">Phyllotreta striolata</name>
    <name type="common">Striped flea beetle</name>
    <name type="synonym">Crioceris striolata</name>
    <dbReference type="NCBI Taxonomy" id="444603"/>
    <lineage>
        <taxon>Eukaryota</taxon>
        <taxon>Metazoa</taxon>
        <taxon>Ecdysozoa</taxon>
        <taxon>Arthropoda</taxon>
        <taxon>Hexapoda</taxon>
        <taxon>Insecta</taxon>
        <taxon>Pterygota</taxon>
        <taxon>Neoptera</taxon>
        <taxon>Endopterygota</taxon>
        <taxon>Coleoptera</taxon>
        <taxon>Polyphaga</taxon>
        <taxon>Cucujiformia</taxon>
        <taxon>Chrysomeloidea</taxon>
        <taxon>Chrysomelidae</taxon>
        <taxon>Galerucinae</taxon>
        <taxon>Alticini</taxon>
        <taxon>Phyllotreta</taxon>
    </lineage>
</organism>
<dbReference type="AlphaFoldDB" id="A0A9N9TN97"/>
<dbReference type="PANTHER" id="PTHR11188:SF176">
    <property type="entry name" value="ARRESTIN DOMAIN-CONTAINING PROTEIN 1"/>
    <property type="match status" value="1"/>
</dbReference>
<feature type="domain" description="Arrestin C-terminal-like" evidence="3">
    <location>
        <begin position="167"/>
        <end position="300"/>
    </location>
</feature>
<sequence length="334" mass="37931">MSECDIHLNNLGNFYPGSAVEGKVVCNFTSDTKVREITCRIKGKERTVIKNGKQTLVGRNTFFDQIQILIGEGTLPAGYHEFNFSFILPLHIPPCISKEPSWTESTKGRIYYTVKAVVNRPYNFDYTKKINIIVQPLQVDFNTIPQKLRMTPVEYKNEKTVCCCCCTSGPITLTMCLEKEAFVLGEVARVLVKIVNLSKTSVQELELTLKDRFDFYPRENAKIIRTKKEVLAIEKVPGVAPHGRRIYRINLLIPPNINITTLEYATLIKQRFVLKAKAVLPKCHRNFATSTSLTLGHVPLYDSRSFQQDRTYNVGVEIEDSELPLVSTNTCVLF</sequence>
<dbReference type="Gene3D" id="2.60.40.640">
    <property type="match status" value="2"/>
</dbReference>
<dbReference type="GO" id="GO:0005737">
    <property type="term" value="C:cytoplasm"/>
    <property type="evidence" value="ECO:0007669"/>
    <property type="project" value="TreeGrafter"/>
</dbReference>
<dbReference type="SMART" id="SM01017">
    <property type="entry name" value="Arrestin_C"/>
    <property type="match status" value="1"/>
</dbReference>
<dbReference type="PANTHER" id="PTHR11188">
    <property type="entry name" value="ARRESTIN DOMAIN CONTAINING PROTEIN"/>
    <property type="match status" value="1"/>
</dbReference>
<proteinExistence type="inferred from homology"/>
<dbReference type="Proteomes" id="UP001153712">
    <property type="component" value="Chromosome 4"/>
</dbReference>
<name>A0A9N9TN97_PHYSR</name>
<dbReference type="Pfam" id="PF00339">
    <property type="entry name" value="Arrestin_N"/>
    <property type="match status" value="1"/>
</dbReference>
<evidence type="ECO:0000313" key="4">
    <source>
        <dbReference type="EMBL" id="CAG9861416.1"/>
    </source>
</evidence>
<dbReference type="EMBL" id="OU900097">
    <property type="protein sequence ID" value="CAG9861416.1"/>
    <property type="molecule type" value="Genomic_DNA"/>
</dbReference>
<evidence type="ECO:0000256" key="2">
    <source>
        <dbReference type="ARBA" id="ARBA00022606"/>
    </source>
</evidence>
<dbReference type="InterPro" id="IPR011021">
    <property type="entry name" value="Arrestin-like_N"/>
</dbReference>
<comment type="similarity">
    <text evidence="1">Belongs to the arrestin family.</text>
</comment>